<dbReference type="AlphaFoldDB" id="A0A1V3TZC7"/>
<evidence type="ECO:0000256" key="6">
    <source>
        <dbReference type="ARBA" id="ARBA00022741"/>
    </source>
</evidence>
<dbReference type="InterPro" id="IPR004136">
    <property type="entry name" value="NMO"/>
</dbReference>
<evidence type="ECO:0000256" key="5">
    <source>
        <dbReference type="ARBA" id="ARBA00022643"/>
    </source>
</evidence>
<dbReference type="EMBL" id="MPOG01000011">
    <property type="protein sequence ID" value="OOH95198.1"/>
    <property type="molecule type" value="Genomic_DNA"/>
</dbReference>
<keyword evidence="5" id="KW-0288">FMN</keyword>
<comment type="cofactor">
    <cofactor evidence="1">
        <name>FMN</name>
        <dbReference type="ChEBI" id="CHEBI:58210"/>
    </cofactor>
</comment>
<sequence length="349" mass="38824">MNPSFLNHIAYPVILAPMLGVVTPAMVAEVSELGGLGSLPLGGLSAEASRKLIRETKQLTQKDFAVNLFANAAPDLESNRAATEKMSNFIRCILKEKNWAQDFEFNYQFYPYQDLIDLIIEEQVKYVSFTFGMLDKESIEKLEKHHIYTIGTATCTDEAVLLEQSGVDAIVAQGIEAGGHRGSFLYEKCIPQVGLFTLVSQIKDTVKVPVIASGGIYDCKTMAAAFSLGADAVQIGSYFISAEESAATDVYRDLLKSSTDVSTTLTKSYTGRWARGIRNDFMKLTEINHLQIPDYPIQNILTQNMRALAKQHHDAQFTNYWAGQNARYAKHLPTRDIMNELIAIYKTII</sequence>
<proteinExistence type="inferred from homology"/>
<keyword evidence="4" id="KW-0285">Flavoprotein</keyword>
<dbReference type="CDD" id="cd04730">
    <property type="entry name" value="NPD_like"/>
    <property type="match status" value="1"/>
</dbReference>
<keyword evidence="8" id="KW-0503">Monooxygenase</keyword>
<comment type="similarity">
    <text evidence="2">Belongs to the nitronate monooxygenase family. NMO class I subfamily.</text>
</comment>
<evidence type="ECO:0000313" key="12">
    <source>
        <dbReference type="EMBL" id="OOH95198.1"/>
    </source>
</evidence>
<comment type="caution">
    <text evidence="12">The sequence shown here is derived from an EMBL/GenBank/DDBJ whole genome shotgun (WGS) entry which is preliminary data.</text>
</comment>
<evidence type="ECO:0000313" key="13">
    <source>
        <dbReference type="Proteomes" id="UP000188947"/>
    </source>
</evidence>
<name>A0A1V3TZC7_ELIME</name>
<keyword evidence="7" id="KW-0560">Oxidoreductase</keyword>
<dbReference type="GO" id="GO:0009636">
    <property type="term" value="P:response to toxic substance"/>
    <property type="evidence" value="ECO:0007669"/>
    <property type="project" value="UniProtKB-KW"/>
</dbReference>
<keyword evidence="12" id="KW-0223">Dioxygenase</keyword>
<dbReference type="eggNOG" id="COG2070">
    <property type="taxonomic scope" value="Bacteria"/>
</dbReference>
<dbReference type="PANTHER" id="PTHR42747:SF3">
    <property type="entry name" value="NITRONATE MONOOXYGENASE-RELATED"/>
    <property type="match status" value="1"/>
</dbReference>
<evidence type="ECO:0000256" key="3">
    <source>
        <dbReference type="ARBA" id="ARBA00022575"/>
    </source>
</evidence>
<dbReference type="PANTHER" id="PTHR42747">
    <property type="entry name" value="NITRONATE MONOOXYGENASE-RELATED"/>
    <property type="match status" value="1"/>
</dbReference>
<dbReference type="GO" id="GO:0051213">
    <property type="term" value="F:dioxygenase activity"/>
    <property type="evidence" value="ECO:0007669"/>
    <property type="project" value="UniProtKB-KW"/>
</dbReference>
<dbReference type="SUPFAM" id="SSF51412">
    <property type="entry name" value="Inosine monophosphate dehydrogenase (IMPDH)"/>
    <property type="match status" value="1"/>
</dbReference>
<accession>A0A1V3TZC7</accession>
<evidence type="ECO:0000256" key="11">
    <source>
        <dbReference type="ARBA" id="ARBA00067136"/>
    </source>
</evidence>
<dbReference type="InterPro" id="IPR013785">
    <property type="entry name" value="Aldolase_TIM"/>
</dbReference>
<protein>
    <recommendedName>
        <fullName evidence="11">Nitronate monooxygenase</fullName>
    </recommendedName>
    <alternativeName>
        <fullName evidence="9">Propionate 3-nitronate monooxygenase</fullName>
    </alternativeName>
</protein>
<reference evidence="12 13" key="1">
    <citation type="submission" date="2016-11" db="EMBL/GenBank/DDBJ databases">
        <title>Genome sequence and comparative genomic analysis of clinical strain Elizabethkingia meningoseptica 61421 PRCM.</title>
        <authorList>
            <person name="Wang M."/>
            <person name="Hu S."/>
            <person name="Cao L."/>
            <person name="Jiang T."/>
            <person name="Zhou Y."/>
            <person name="Ming D."/>
        </authorList>
    </citation>
    <scope>NUCLEOTIDE SEQUENCE [LARGE SCALE GENOMIC DNA]</scope>
    <source>
        <strain evidence="12 13">61421 PRCM</strain>
    </source>
</reference>
<evidence type="ECO:0000256" key="1">
    <source>
        <dbReference type="ARBA" id="ARBA00001917"/>
    </source>
</evidence>
<dbReference type="STRING" id="238.BBD35_00250"/>
<dbReference type="OrthoDB" id="9778912at2"/>
<evidence type="ECO:0000256" key="2">
    <source>
        <dbReference type="ARBA" id="ARBA00009881"/>
    </source>
</evidence>
<evidence type="ECO:0000256" key="9">
    <source>
        <dbReference type="ARBA" id="ARBA00031155"/>
    </source>
</evidence>
<dbReference type="RefSeq" id="WP_069215814.1">
    <property type="nucleotide sequence ID" value="NZ_CP016378.1"/>
</dbReference>
<dbReference type="GO" id="GO:0000166">
    <property type="term" value="F:nucleotide binding"/>
    <property type="evidence" value="ECO:0007669"/>
    <property type="project" value="UniProtKB-KW"/>
</dbReference>
<evidence type="ECO:0000256" key="8">
    <source>
        <dbReference type="ARBA" id="ARBA00023033"/>
    </source>
</evidence>
<keyword evidence="6" id="KW-0547">Nucleotide-binding</keyword>
<evidence type="ECO:0000256" key="4">
    <source>
        <dbReference type="ARBA" id="ARBA00022630"/>
    </source>
</evidence>
<dbReference type="Proteomes" id="UP000188947">
    <property type="component" value="Unassembled WGS sequence"/>
</dbReference>
<keyword evidence="13" id="KW-1185">Reference proteome</keyword>
<organism evidence="12 13">
    <name type="scientific">Elizabethkingia meningoseptica</name>
    <name type="common">Chryseobacterium meningosepticum</name>
    <dbReference type="NCBI Taxonomy" id="238"/>
    <lineage>
        <taxon>Bacteria</taxon>
        <taxon>Pseudomonadati</taxon>
        <taxon>Bacteroidota</taxon>
        <taxon>Flavobacteriia</taxon>
        <taxon>Flavobacteriales</taxon>
        <taxon>Weeksellaceae</taxon>
        <taxon>Elizabethkingia</taxon>
    </lineage>
</organism>
<comment type="catalytic activity">
    <reaction evidence="10">
        <text>3 propionate 3-nitronate + 3 O2 + H2O = 3 3-oxopropanoate + 2 nitrate + nitrite + H2O2 + 3 H(+)</text>
        <dbReference type="Rhea" id="RHEA:57332"/>
        <dbReference type="ChEBI" id="CHEBI:15377"/>
        <dbReference type="ChEBI" id="CHEBI:15378"/>
        <dbReference type="ChEBI" id="CHEBI:15379"/>
        <dbReference type="ChEBI" id="CHEBI:16240"/>
        <dbReference type="ChEBI" id="CHEBI:16301"/>
        <dbReference type="ChEBI" id="CHEBI:17632"/>
        <dbReference type="ChEBI" id="CHEBI:33190"/>
        <dbReference type="ChEBI" id="CHEBI:136067"/>
    </reaction>
</comment>
<keyword evidence="3" id="KW-0216">Detoxification</keyword>
<dbReference type="Gene3D" id="3.20.20.70">
    <property type="entry name" value="Aldolase class I"/>
    <property type="match status" value="1"/>
</dbReference>
<dbReference type="FunFam" id="3.20.20.70:FF:000154">
    <property type="entry name" value="Probable nitronate monooxygenase"/>
    <property type="match status" value="1"/>
</dbReference>
<dbReference type="Pfam" id="PF03060">
    <property type="entry name" value="NMO"/>
    <property type="match status" value="1"/>
</dbReference>
<gene>
    <name evidence="12" type="ORF">BMF97_10175</name>
</gene>
<evidence type="ECO:0000256" key="7">
    <source>
        <dbReference type="ARBA" id="ARBA00023002"/>
    </source>
</evidence>
<dbReference type="GO" id="GO:0018580">
    <property type="term" value="F:nitronate monooxygenase activity"/>
    <property type="evidence" value="ECO:0007669"/>
    <property type="project" value="InterPro"/>
</dbReference>
<evidence type="ECO:0000256" key="10">
    <source>
        <dbReference type="ARBA" id="ARBA00049401"/>
    </source>
</evidence>